<name>A0ABW2IT87_9GAMM</name>
<dbReference type="PROSITE" id="PS52029">
    <property type="entry name" value="LD_TPASE"/>
    <property type="match status" value="1"/>
</dbReference>
<dbReference type="EMBL" id="JBHTBD010000001">
    <property type="protein sequence ID" value="MFC7294000.1"/>
    <property type="molecule type" value="Genomic_DNA"/>
</dbReference>
<evidence type="ECO:0000256" key="9">
    <source>
        <dbReference type="PROSITE-ProRule" id="PRU01373"/>
    </source>
</evidence>
<dbReference type="PANTHER" id="PTHR30582">
    <property type="entry name" value="L,D-TRANSPEPTIDASE"/>
    <property type="match status" value="1"/>
</dbReference>
<feature type="active site" description="Proton donor/acceptor" evidence="9">
    <location>
        <position position="114"/>
    </location>
</feature>
<evidence type="ECO:0000256" key="4">
    <source>
        <dbReference type="ARBA" id="ARBA00022679"/>
    </source>
</evidence>
<reference evidence="12" key="1">
    <citation type="journal article" date="2019" name="Int. J. Syst. Evol. Microbiol.">
        <title>The Global Catalogue of Microorganisms (GCM) 10K type strain sequencing project: providing services to taxonomists for standard genome sequencing and annotation.</title>
        <authorList>
            <consortium name="The Broad Institute Genomics Platform"/>
            <consortium name="The Broad Institute Genome Sequencing Center for Infectious Disease"/>
            <person name="Wu L."/>
            <person name="Ma J."/>
        </authorList>
    </citation>
    <scope>NUCLEOTIDE SEQUENCE [LARGE SCALE GENOMIC DNA]</scope>
    <source>
        <strain evidence="12">CCUG 60559</strain>
    </source>
</reference>
<keyword evidence="8 9" id="KW-0961">Cell wall biogenesis/degradation</keyword>
<dbReference type="Proteomes" id="UP001596506">
    <property type="component" value="Unassembled WGS sequence"/>
</dbReference>
<comment type="caution">
    <text evidence="11">The sequence shown here is derived from an EMBL/GenBank/DDBJ whole genome shotgun (WGS) entry which is preliminary data.</text>
</comment>
<protein>
    <submittedName>
        <fullName evidence="11">L,D-transpeptidase family protein</fullName>
    </submittedName>
</protein>
<feature type="domain" description="L,D-TPase catalytic" evidence="10">
    <location>
        <begin position="1"/>
        <end position="154"/>
    </location>
</feature>
<proteinExistence type="inferred from homology"/>
<comment type="pathway">
    <text evidence="1 9">Cell wall biogenesis; peptidoglycan biosynthesis.</text>
</comment>
<organism evidence="11 12">
    <name type="scientific">Marinobacter aromaticivorans</name>
    <dbReference type="NCBI Taxonomy" id="1494078"/>
    <lineage>
        <taxon>Bacteria</taxon>
        <taxon>Pseudomonadati</taxon>
        <taxon>Pseudomonadota</taxon>
        <taxon>Gammaproteobacteria</taxon>
        <taxon>Pseudomonadales</taxon>
        <taxon>Marinobacteraceae</taxon>
        <taxon>Marinobacter</taxon>
    </lineage>
</organism>
<dbReference type="PANTHER" id="PTHR30582:SF24">
    <property type="entry name" value="L,D-TRANSPEPTIDASE ERFK_SRFK-RELATED"/>
    <property type="match status" value="1"/>
</dbReference>
<dbReference type="CDD" id="cd16913">
    <property type="entry name" value="YkuD_like"/>
    <property type="match status" value="1"/>
</dbReference>
<evidence type="ECO:0000313" key="11">
    <source>
        <dbReference type="EMBL" id="MFC7294000.1"/>
    </source>
</evidence>
<dbReference type="Pfam" id="PF03734">
    <property type="entry name" value="YkuD"/>
    <property type="match status" value="1"/>
</dbReference>
<evidence type="ECO:0000313" key="12">
    <source>
        <dbReference type="Proteomes" id="UP001596506"/>
    </source>
</evidence>
<evidence type="ECO:0000256" key="8">
    <source>
        <dbReference type="ARBA" id="ARBA00023316"/>
    </source>
</evidence>
<dbReference type="InterPro" id="IPR038063">
    <property type="entry name" value="Transpep_catalytic_dom"/>
</dbReference>
<dbReference type="Gene3D" id="2.40.440.10">
    <property type="entry name" value="L,D-transpeptidase catalytic domain-like"/>
    <property type="match status" value="1"/>
</dbReference>
<accession>A0ABW2IT87</accession>
<evidence type="ECO:0000256" key="5">
    <source>
        <dbReference type="ARBA" id="ARBA00022801"/>
    </source>
</evidence>
<keyword evidence="6 9" id="KW-0133">Cell shape</keyword>
<dbReference type="SUPFAM" id="SSF141523">
    <property type="entry name" value="L,D-transpeptidase catalytic domain-like"/>
    <property type="match status" value="1"/>
</dbReference>
<evidence type="ECO:0000256" key="1">
    <source>
        <dbReference type="ARBA" id="ARBA00004752"/>
    </source>
</evidence>
<evidence type="ECO:0000256" key="7">
    <source>
        <dbReference type="ARBA" id="ARBA00022984"/>
    </source>
</evidence>
<evidence type="ECO:0000256" key="3">
    <source>
        <dbReference type="ARBA" id="ARBA00022676"/>
    </source>
</evidence>
<evidence type="ECO:0000259" key="10">
    <source>
        <dbReference type="PROSITE" id="PS52029"/>
    </source>
</evidence>
<keyword evidence="5" id="KW-0378">Hydrolase</keyword>
<sequence>MNLHSQTLALLDARGGVVASFPVSTGLNGAGEQDGSGCTPRGAHYIRAMIGAELPANTVFRARRPTGEIYSPELAARHPGRDWILSRILWLCGLEPGKNRGNGVDTFRRFIYIHGTPDSEPMGLALSHGCVRMRNADVIALFDCAHVGMPVTIR</sequence>
<keyword evidence="4" id="KW-0808">Transferase</keyword>
<feature type="active site" description="Nucleophile" evidence="9">
    <location>
        <position position="130"/>
    </location>
</feature>
<dbReference type="InterPro" id="IPR005490">
    <property type="entry name" value="LD_TPept_cat_dom"/>
</dbReference>
<keyword evidence="12" id="KW-1185">Reference proteome</keyword>
<dbReference type="RefSeq" id="WP_379923183.1">
    <property type="nucleotide sequence ID" value="NZ_JBHTBD010000001.1"/>
</dbReference>
<gene>
    <name evidence="11" type="ORF">ACFQQA_04600</name>
</gene>
<evidence type="ECO:0000256" key="2">
    <source>
        <dbReference type="ARBA" id="ARBA00005992"/>
    </source>
</evidence>
<comment type="similarity">
    <text evidence="2">Belongs to the YkuD family.</text>
</comment>
<dbReference type="InterPro" id="IPR050979">
    <property type="entry name" value="LD-transpeptidase"/>
</dbReference>
<keyword evidence="3" id="KW-0328">Glycosyltransferase</keyword>
<keyword evidence="7 9" id="KW-0573">Peptidoglycan synthesis</keyword>
<evidence type="ECO:0000256" key="6">
    <source>
        <dbReference type="ARBA" id="ARBA00022960"/>
    </source>
</evidence>